<gene>
    <name evidence="1" type="ORF">GALL_25840</name>
</gene>
<proteinExistence type="predicted"/>
<name>A0A1J5TKD6_9ZZZZ</name>
<dbReference type="AlphaFoldDB" id="A0A1J5TKD6"/>
<sequence length="119" mass="13387">MKRGVRHFLLIGMIACQAMSLPACAQTSMVSEPAAEHAPAQPQARVPNEYLVTLVPDANESIISQYYGRYGIKYLHLLEEDTFLLVVSDDPGPQEMAAQISKESRIRVVQPNLIQWDYR</sequence>
<comment type="caution">
    <text evidence="1">The sequence shown here is derived from an EMBL/GenBank/DDBJ whole genome shotgun (WGS) entry which is preliminary data.</text>
</comment>
<organism evidence="1">
    <name type="scientific">mine drainage metagenome</name>
    <dbReference type="NCBI Taxonomy" id="410659"/>
    <lineage>
        <taxon>unclassified sequences</taxon>
        <taxon>metagenomes</taxon>
        <taxon>ecological metagenomes</taxon>
    </lineage>
</organism>
<dbReference type="EMBL" id="MLJW01000006">
    <property type="protein sequence ID" value="OIR16765.1"/>
    <property type="molecule type" value="Genomic_DNA"/>
</dbReference>
<accession>A0A1J5TKD6</accession>
<evidence type="ECO:0000313" key="1">
    <source>
        <dbReference type="EMBL" id="OIR16765.1"/>
    </source>
</evidence>
<protein>
    <submittedName>
        <fullName evidence="1">Uncharacterized protein</fullName>
    </submittedName>
</protein>
<reference evidence="1" key="1">
    <citation type="submission" date="2016-10" db="EMBL/GenBank/DDBJ databases">
        <title>Sequence of Gallionella enrichment culture.</title>
        <authorList>
            <person name="Poehlein A."/>
            <person name="Muehling M."/>
            <person name="Daniel R."/>
        </authorList>
    </citation>
    <scope>NUCLEOTIDE SEQUENCE</scope>
</reference>